<keyword evidence="2" id="KW-1185">Reference proteome</keyword>
<protein>
    <submittedName>
        <fullName evidence="1">Uncharacterized protein</fullName>
    </submittedName>
</protein>
<gene>
    <name evidence="1" type="ORF">Harman_25370</name>
</gene>
<dbReference type="AlphaFoldDB" id="A0A4C2EJN5"/>
<evidence type="ECO:0000313" key="1">
    <source>
        <dbReference type="EMBL" id="GCF14602.1"/>
    </source>
</evidence>
<organism evidence="1 2">
    <name type="scientific">Haloarcula mannanilytica</name>
    <dbReference type="NCBI Taxonomy" id="2509225"/>
    <lineage>
        <taxon>Archaea</taxon>
        <taxon>Methanobacteriati</taxon>
        <taxon>Methanobacteriota</taxon>
        <taxon>Stenosarchaea group</taxon>
        <taxon>Halobacteria</taxon>
        <taxon>Halobacteriales</taxon>
        <taxon>Haloarculaceae</taxon>
        <taxon>Haloarcula</taxon>
    </lineage>
</organism>
<comment type="caution">
    <text evidence="1">The sequence shown here is derived from an EMBL/GenBank/DDBJ whole genome shotgun (WGS) entry which is preliminary data.</text>
</comment>
<evidence type="ECO:0000313" key="2">
    <source>
        <dbReference type="Proteomes" id="UP000304382"/>
    </source>
</evidence>
<reference evidence="1 2" key="1">
    <citation type="submission" date="2019-02" db="EMBL/GenBank/DDBJ databases">
        <title>Haloarcula mannanilyticum sp. nov., a mannan degrading haloarchaeon isolated from commercial salt.</title>
        <authorList>
            <person name="Enomoto S."/>
            <person name="Shimane Y."/>
            <person name="Kamekura M."/>
            <person name="Ito T."/>
            <person name="Moriya O."/>
            <person name="Ihara K."/>
            <person name="Takahashi-Ando N."/>
            <person name="Fukushima Y."/>
            <person name="Yoshida Y."/>
            <person name="Usama R."/>
            <person name="Takai K."/>
            <person name="Minegishi H."/>
        </authorList>
    </citation>
    <scope>NUCLEOTIDE SEQUENCE [LARGE SCALE GENOMIC DNA]</scope>
    <source>
        <strain evidence="1 2">MD130-1</strain>
    </source>
</reference>
<sequence>MLTPLRFRAYQLSRSLTGGECVTSFRGVVEFEKNTGLATMALRWETIGVIYALFVAVATEVLSIG</sequence>
<name>A0A4C2EJN5_9EURY</name>
<proteinExistence type="predicted"/>
<dbReference type="EMBL" id="BIXZ01000004">
    <property type="protein sequence ID" value="GCF14602.1"/>
    <property type="molecule type" value="Genomic_DNA"/>
</dbReference>
<accession>A0A4C2EJN5</accession>
<dbReference type="Proteomes" id="UP000304382">
    <property type="component" value="Unassembled WGS sequence"/>
</dbReference>